<proteinExistence type="inferred from homology"/>
<dbReference type="PANTHER" id="PTHR33558:SF1">
    <property type="entry name" value="GLUTAREDOXIN-LIKE PROTEIN C5ORF63 HOMOLOG"/>
    <property type="match status" value="1"/>
</dbReference>
<dbReference type="SUPFAM" id="SSF52833">
    <property type="entry name" value="Thioredoxin-like"/>
    <property type="match status" value="1"/>
</dbReference>
<dbReference type="EMBL" id="CP111014">
    <property type="protein sequence ID" value="WAR01057.1"/>
    <property type="molecule type" value="Genomic_DNA"/>
</dbReference>
<name>A0ABY7DTL2_MYAAR</name>
<dbReference type="Pfam" id="PF05768">
    <property type="entry name" value="Glrx-like"/>
    <property type="match status" value="1"/>
</dbReference>
<dbReference type="Gene3D" id="3.40.30.10">
    <property type="entry name" value="Glutaredoxin"/>
    <property type="match status" value="1"/>
</dbReference>
<evidence type="ECO:0000256" key="1">
    <source>
        <dbReference type="RuleBase" id="RU363082"/>
    </source>
</evidence>
<comment type="similarity">
    <text evidence="1">Belongs to the glutaredoxin family.</text>
</comment>
<sequence length="108" mass="12666">MLGQPVFAGHARHASSTGTTEPPLPRVYLFTKTDCQLCDEAKEALEPIMHKFVLEEVDITLPENERWNELYRYDIPVFHVYEEFVCKHHVDLLAFERALEKYKNGVFR</sequence>
<reference evidence="3" key="1">
    <citation type="submission" date="2022-11" db="EMBL/GenBank/DDBJ databases">
        <title>Centuries of genome instability and evolution in soft-shell clam transmissible cancer (bioRxiv).</title>
        <authorList>
            <person name="Hart S.F.M."/>
            <person name="Yonemitsu M.A."/>
            <person name="Giersch R.M."/>
            <person name="Beal B.F."/>
            <person name="Arriagada G."/>
            <person name="Davis B.W."/>
            <person name="Ostrander E.A."/>
            <person name="Goff S.P."/>
            <person name="Metzger M.J."/>
        </authorList>
    </citation>
    <scope>NUCLEOTIDE SEQUENCE</scope>
    <source>
        <strain evidence="3">MELC-2E11</strain>
        <tissue evidence="3">Siphon/mantle</tissue>
    </source>
</reference>
<feature type="region of interest" description="Disordered" evidence="2">
    <location>
        <begin position="1"/>
        <end position="21"/>
    </location>
</feature>
<evidence type="ECO:0000313" key="4">
    <source>
        <dbReference type="Proteomes" id="UP001164746"/>
    </source>
</evidence>
<protein>
    <recommendedName>
        <fullName evidence="1">Glutaredoxin-like protein</fullName>
    </recommendedName>
</protein>
<dbReference type="Proteomes" id="UP001164746">
    <property type="component" value="Chromosome 3"/>
</dbReference>
<dbReference type="InterPro" id="IPR036249">
    <property type="entry name" value="Thioredoxin-like_sf"/>
</dbReference>
<keyword evidence="1" id="KW-0813">Transport</keyword>
<gene>
    <name evidence="3" type="ORF">MAR_025429</name>
</gene>
<dbReference type="InterPro" id="IPR008554">
    <property type="entry name" value="Glutaredoxin-like"/>
</dbReference>
<evidence type="ECO:0000256" key="2">
    <source>
        <dbReference type="SAM" id="MobiDB-lite"/>
    </source>
</evidence>
<keyword evidence="1" id="KW-0249">Electron transport</keyword>
<dbReference type="InterPro" id="IPR052565">
    <property type="entry name" value="Glutaredoxin-like_YDR286C"/>
</dbReference>
<dbReference type="PANTHER" id="PTHR33558">
    <property type="entry name" value="GLUTAREDOXIN-LIKE PROTEIN C5ORF63 HOMOLOG"/>
    <property type="match status" value="1"/>
</dbReference>
<evidence type="ECO:0000313" key="3">
    <source>
        <dbReference type="EMBL" id="WAR01057.1"/>
    </source>
</evidence>
<organism evidence="3 4">
    <name type="scientific">Mya arenaria</name>
    <name type="common">Soft-shell clam</name>
    <dbReference type="NCBI Taxonomy" id="6604"/>
    <lineage>
        <taxon>Eukaryota</taxon>
        <taxon>Metazoa</taxon>
        <taxon>Spiralia</taxon>
        <taxon>Lophotrochozoa</taxon>
        <taxon>Mollusca</taxon>
        <taxon>Bivalvia</taxon>
        <taxon>Autobranchia</taxon>
        <taxon>Heteroconchia</taxon>
        <taxon>Euheterodonta</taxon>
        <taxon>Imparidentia</taxon>
        <taxon>Neoheterodontei</taxon>
        <taxon>Myida</taxon>
        <taxon>Myoidea</taxon>
        <taxon>Myidae</taxon>
        <taxon>Mya</taxon>
    </lineage>
</organism>
<keyword evidence="4" id="KW-1185">Reference proteome</keyword>
<accession>A0ABY7DTL2</accession>